<dbReference type="InterPro" id="IPR036259">
    <property type="entry name" value="MFS_trans_sf"/>
</dbReference>
<name>A0A072PLX4_9EURO</name>
<feature type="transmembrane region" description="Helical" evidence="2">
    <location>
        <begin position="6"/>
        <end position="25"/>
    </location>
</feature>
<dbReference type="OrthoDB" id="6612291at2759"/>
<feature type="region of interest" description="Disordered" evidence="1">
    <location>
        <begin position="123"/>
        <end position="145"/>
    </location>
</feature>
<accession>A0A072PLX4</accession>
<reference evidence="3 4" key="1">
    <citation type="submission" date="2013-03" db="EMBL/GenBank/DDBJ databases">
        <title>The Genome Sequence of Exophiala aquamarina CBS 119918.</title>
        <authorList>
            <consortium name="The Broad Institute Genomics Platform"/>
            <person name="Cuomo C."/>
            <person name="de Hoog S."/>
            <person name="Gorbushina A."/>
            <person name="Walker B."/>
            <person name="Young S.K."/>
            <person name="Zeng Q."/>
            <person name="Gargeya S."/>
            <person name="Fitzgerald M."/>
            <person name="Haas B."/>
            <person name="Abouelleil A."/>
            <person name="Allen A.W."/>
            <person name="Alvarado L."/>
            <person name="Arachchi H.M."/>
            <person name="Berlin A.M."/>
            <person name="Chapman S.B."/>
            <person name="Gainer-Dewar J."/>
            <person name="Goldberg J."/>
            <person name="Griggs A."/>
            <person name="Gujja S."/>
            <person name="Hansen M."/>
            <person name="Howarth C."/>
            <person name="Imamovic A."/>
            <person name="Ireland A."/>
            <person name="Larimer J."/>
            <person name="McCowan C."/>
            <person name="Murphy C."/>
            <person name="Pearson M."/>
            <person name="Poon T.W."/>
            <person name="Priest M."/>
            <person name="Roberts A."/>
            <person name="Saif S."/>
            <person name="Shea T."/>
            <person name="Sisk P."/>
            <person name="Sykes S."/>
            <person name="Wortman J."/>
            <person name="Nusbaum C."/>
            <person name="Birren B."/>
        </authorList>
    </citation>
    <scope>NUCLEOTIDE SEQUENCE [LARGE SCALE GENOMIC DNA]</scope>
    <source>
        <strain evidence="3 4">CBS 119918</strain>
    </source>
</reference>
<keyword evidence="4" id="KW-1185">Reference proteome</keyword>
<dbReference type="VEuPathDB" id="FungiDB:A1O9_01873"/>
<dbReference type="AlphaFoldDB" id="A0A072PLX4"/>
<protein>
    <recommendedName>
        <fullName evidence="5">Major facilitator superfamily (MFS) profile domain-containing protein</fullName>
    </recommendedName>
</protein>
<keyword evidence="2" id="KW-0472">Membrane</keyword>
<dbReference type="Proteomes" id="UP000027920">
    <property type="component" value="Unassembled WGS sequence"/>
</dbReference>
<dbReference type="HOGENOM" id="CLU_1643709_0_0_1"/>
<evidence type="ECO:0008006" key="5">
    <source>
        <dbReference type="Google" id="ProtNLM"/>
    </source>
</evidence>
<evidence type="ECO:0000256" key="2">
    <source>
        <dbReference type="SAM" id="Phobius"/>
    </source>
</evidence>
<sequence length="161" mass="16963">MAIGSLVFGYANAVIAIVAAQPSFLLGLMNSLYFAGGFCGCAEAGLVATYASSPEVLANLNESALQAAVAMCYDIGWKFYLCFICPSTVAAVLIYFVLPDTRGLPLESVGALCGNEVGEAEVTQDHMGSDNEKPQKHDDDLNGYKEQVEAAVTTKHVEGLS</sequence>
<proteinExistence type="predicted"/>
<dbReference type="GeneID" id="25276819"/>
<keyword evidence="2" id="KW-1133">Transmembrane helix</keyword>
<evidence type="ECO:0000313" key="4">
    <source>
        <dbReference type="Proteomes" id="UP000027920"/>
    </source>
</evidence>
<keyword evidence="2" id="KW-0812">Transmembrane</keyword>
<comment type="caution">
    <text evidence="3">The sequence shown here is derived from an EMBL/GenBank/DDBJ whole genome shotgun (WGS) entry which is preliminary data.</text>
</comment>
<dbReference type="EMBL" id="AMGV01000002">
    <property type="protein sequence ID" value="KEF60313.1"/>
    <property type="molecule type" value="Genomic_DNA"/>
</dbReference>
<organism evidence="3 4">
    <name type="scientific">Exophiala aquamarina CBS 119918</name>
    <dbReference type="NCBI Taxonomy" id="1182545"/>
    <lineage>
        <taxon>Eukaryota</taxon>
        <taxon>Fungi</taxon>
        <taxon>Dikarya</taxon>
        <taxon>Ascomycota</taxon>
        <taxon>Pezizomycotina</taxon>
        <taxon>Eurotiomycetes</taxon>
        <taxon>Chaetothyriomycetidae</taxon>
        <taxon>Chaetothyriales</taxon>
        <taxon>Herpotrichiellaceae</taxon>
        <taxon>Exophiala</taxon>
    </lineage>
</organism>
<gene>
    <name evidence="3" type="ORF">A1O9_01873</name>
</gene>
<evidence type="ECO:0000256" key="1">
    <source>
        <dbReference type="SAM" id="MobiDB-lite"/>
    </source>
</evidence>
<feature type="transmembrane region" description="Helical" evidence="2">
    <location>
        <begin position="77"/>
        <end position="98"/>
    </location>
</feature>
<dbReference type="RefSeq" id="XP_013262903.1">
    <property type="nucleotide sequence ID" value="XM_013407449.1"/>
</dbReference>
<evidence type="ECO:0000313" key="3">
    <source>
        <dbReference type="EMBL" id="KEF60313.1"/>
    </source>
</evidence>
<dbReference type="Gene3D" id="1.20.1250.20">
    <property type="entry name" value="MFS general substrate transporter like domains"/>
    <property type="match status" value="1"/>
</dbReference>